<protein>
    <submittedName>
        <fullName evidence="2">Uncharacterized protein</fullName>
    </submittedName>
</protein>
<dbReference type="OrthoDB" id="194364at2759"/>
<evidence type="ECO:0000256" key="1">
    <source>
        <dbReference type="SAM" id="Coils"/>
    </source>
</evidence>
<dbReference type="Proteomes" id="UP000019335">
    <property type="component" value="Chromosome 6"/>
</dbReference>
<name>W7U3V3_9STRA</name>
<proteinExistence type="predicted"/>
<dbReference type="AlphaFoldDB" id="W7U3V3"/>
<keyword evidence="1" id="KW-0175">Coiled coil</keyword>
<accession>W7U3V3</accession>
<dbReference type="EMBL" id="AZIL01000429">
    <property type="protein sequence ID" value="EWM27611.1"/>
    <property type="molecule type" value="Genomic_DNA"/>
</dbReference>
<comment type="caution">
    <text evidence="2">The sequence shown here is derived from an EMBL/GenBank/DDBJ whole genome shotgun (WGS) entry which is preliminary data.</text>
</comment>
<evidence type="ECO:0000313" key="2">
    <source>
        <dbReference type="EMBL" id="EWM27611.1"/>
    </source>
</evidence>
<organism evidence="2 3">
    <name type="scientific">Nannochloropsis gaditana</name>
    <dbReference type="NCBI Taxonomy" id="72520"/>
    <lineage>
        <taxon>Eukaryota</taxon>
        <taxon>Sar</taxon>
        <taxon>Stramenopiles</taxon>
        <taxon>Ochrophyta</taxon>
        <taxon>Eustigmatophyceae</taxon>
        <taxon>Eustigmatales</taxon>
        <taxon>Monodopsidaceae</taxon>
        <taxon>Nannochloropsis</taxon>
    </lineage>
</organism>
<sequence length="168" mass="18577">MSTRLLRSCQYTQPNKTTRTMMFLRLSIFALLAASVFAFVPPAPRVIRSASQVVFAEAEKNFITEADNCLNGECSIDDVNDLLIQLRVEIKSLKTKLAEVEACEQQLTQMNGAPLAKDAVRDIIKAVLRAMDVDPEDSSFPQIVRAAGFAGEKFKKKGSFDGVPYKKA</sequence>
<feature type="coiled-coil region" evidence="1">
    <location>
        <begin position="76"/>
        <end position="103"/>
    </location>
</feature>
<gene>
    <name evidence="2" type="ORF">Naga_100069g15</name>
</gene>
<keyword evidence="3" id="KW-1185">Reference proteome</keyword>
<reference evidence="2 3" key="1">
    <citation type="journal article" date="2014" name="Mol. Plant">
        <title>Chromosome Scale Genome Assembly and Transcriptome Profiling of Nannochloropsis gaditana in Nitrogen Depletion.</title>
        <authorList>
            <person name="Corteggiani Carpinelli E."/>
            <person name="Telatin A."/>
            <person name="Vitulo N."/>
            <person name="Forcato C."/>
            <person name="D'Angelo M."/>
            <person name="Schiavon R."/>
            <person name="Vezzi A."/>
            <person name="Giacometti G.M."/>
            <person name="Morosinotto T."/>
            <person name="Valle G."/>
        </authorList>
    </citation>
    <scope>NUCLEOTIDE SEQUENCE [LARGE SCALE GENOMIC DNA]</scope>
    <source>
        <strain evidence="2 3">B-31</strain>
    </source>
</reference>
<evidence type="ECO:0000313" key="3">
    <source>
        <dbReference type="Proteomes" id="UP000019335"/>
    </source>
</evidence>